<evidence type="ECO:0000313" key="3">
    <source>
        <dbReference type="EMBL" id="PVX83674.1"/>
    </source>
</evidence>
<name>A0ABX5KT94_9BURK</name>
<comment type="caution">
    <text evidence="3">The sequence shown here is derived from an EMBL/GenBank/DDBJ whole genome shotgun (WGS) entry which is preliminary data.</text>
</comment>
<feature type="transmembrane region" description="Helical" evidence="1">
    <location>
        <begin position="43"/>
        <end position="62"/>
    </location>
</feature>
<keyword evidence="1" id="KW-0812">Transmembrane</keyword>
<accession>A0ABX5KT94</accession>
<dbReference type="EMBL" id="QEOB01000006">
    <property type="protein sequence ID" value="PVX83674.1"/>
    <property type="molecule type" value="Genomic_DNA"/>
</dbReference>
<keyword evidence="1" id="KW-0472">Membrane</keyword>
<dbReference type="Proteomes" id="UP000245712">
    <property type="component" value="Unassembled WGS sequence"/>
</dbReference>
<dbReference type="InterPro" id="IPR041208">
    <property type="entry name" value="Cap15"/>
</dbReference>
<sequence length="200" mass="22688">MLHLLPLRSVMRLVFVLVALAVFLLTGAGFFANQDLVHTATLFARWSAGGATAIVLLGYAAWRWIPQIQNWIFPYLGGDWEGTLTYDSPGGKATIPIQLLVKHTLVGLRLLLESAESTSETLVVHAERNADFARYRLYYVYMNQRKEGVAGSGARYRGVSVLRLDAEKMRLDGDYFTETHRHGTLSLTYIRPTAWWKIWR</sequence>
<protein>
    <recommendedName>
        <fullName evidence="2">CD-NTase-associated protein 15 domain-containing protein</fullName>
    </recommendedName>
</protein>
<gene>
    <name evidence="3" type="ORF">C7402_10678</name>
</gene>
<keyword evidence="4" id="KW-1185">Reference proteome</keyword>
<evidence type="ECO:0000313" key="4">
    <source>
        <dbReference type="Proteomes" id="UP000245712"/>
    </source>
</evidence>
<evidence type="ECO:0000259" key="2">
    <source>
        <dbReference type="Pfam" id="PF18153"/>
    </source>
</evidence>
<feature type="transmembrane region" description="Helical" evidence="1">
    <location>
        <begin position="12"/>
        <end position="31"/>
    </location>
</feature>
<evidence type="ECO:0000256" key="1">
    <source>
        <dbReference type="SAM" id="Phobius"/>
    </source>
</evidence>
<keyword evidence="1" id="KW-1133">Transmembrane helix</keyword>
<proteinExistence type="predicted"/>
<feature type="domain" description="CD-NTase-associated protein 15" evidence="2">
    <location>
        <begin position="73"/>
        <end position="187"/>
    </location>
</feature>
<reference evidence="3 4" key="1">
    <citation type="submission" date="2018-05" db="EMBL/GenBank/DDBJ databases">
        <title>Genomic Encyclopedia of Type Strains, Phase IV (KMG-V): Genome sequencing to study the core and pangenomes of soil and plant-associated prokaryotes.</title>
        <authorList>
            <person name="Whitman W."/>
        </authorList>
    </citation>
    <scope>NUCLEOTIDE SEQUENCE [LARGE SCALE GENOMIC DNA]</scope>
    <source>
        <strain evidence="3 4">SCZa-39</strain>
    </source>
</reference>
<organism evidence="3 4">
    <name type="scientific">Paraburkholderia unamae</name>
    <dbReference type="NCBI Taxonomy" id="219649"/>
    <lineage>
        <taxon>Bacteria</taxon>
        <taxon>Pseudomonadati</taxon>
        <taxon>Pseudomonadota</taxon>
        <taxon>Betaproteobacteria</taxon>
        <taxon>Burkholderiales</taxon>
        <taxon>Burkholderiaceae</taxon>
        <taxon>Paraburkholderia</taxon>
    </lineage>
</organism>
<dbReference type="Pfam" id="PF18153">
    <property type="entry name" value="Cap15_CD_rec"/>
    <property type="match status" value="1"/>
</dbReference>
<dbReference type="RefSeq" id="WP_146757899.1">
    <property type="nucleotide sequence ID" value="NZ_QLSU01000005.1"/>
</dbReference>